<dbReference type="InterPro" id="IPR003772">
    <property type="entry name" value="YceD"/>
</dbReference>
<dbReference type="Pfam" id="PF02620">
    <property type="entry name" value="YceD"/>
    <property type="match status" value="1"/>
</dbReference>
<reference evidence="1 2" key="1">
    <citation type="submission" date="2020-08" db="EMBL/GenBank/DDBJ databases">
        <authorList>
            <person name="Liu C."/>
            <person name="Sun Q."/>
        </authorList>
    </citation>
    <scope>NUCLEOTIDE SEQUENCE [LARGE SCALE GENOMIC DNA]</scope>
    <source>
        <strain evidence="1 2">NSJ-57</strain>
    </source>
</reference>
<evidence type="ECO:0000313" key="1">
    <source>
        <dbReference type="EMBL" id="QNM14524.1"/>
    </source>
</evidence>
<evidence type="ECO:0000313" key="2">
    <source>
        <dbReference type="Proteomes" id="UP000515913"/>
    </source>
</evidence>
<keyword evidence="2" id="KW-1185">Reference proteome</keyword>
<accession>A0A7G9GUP2</accession>
<name>A0A7G9GUP2_9FUSO</name>
<dbReference type="RefSeq" id="WP_101474079.1">
    <property type="nucleotide sequence ID" value="NZ_CP060637.1"/>
</dbReference>
<gene>
    <name evidence="1" type="ORF">H9Q81_05905</name>
</gene>
<protein>
    <submittedName>
        <fullName evidence="1">DUF177 domain-containing protein</fullName>
    </submittedName>
</protein>
<proteinExistence type="predicted"/>
<organism evidence="1 2">
    <name type="scientific">Fusobacterium hominis</name>
    <dbReference type="NCBI Taxonomy" id="2764326"/>
    <lineage>
        <taxon>Bacteria</taxon>
        <taxon>Fusobacteriati</taxon>
        <taxon>Fusobacteriota</taxon>
        <taxon>Fusobacteriia</taxon>
        <taxon>Fusobacteriales</taxon>
        <taxon>Fusobacteriaceae</taxon>
        <taxon>Fusobacterium</taxon>
    </lineage>
</organism>
<dbReference type="EMBL" id="CP060637">
    <property type="protein sequence ID" value="QNM14524.1"/>
    <property type="molecule type" value="Genomic_DNA"/>
</dbReference>
<dbReference type="Proteomes" id="UP000515913">
    <property type="component" value="Chromosome"/>
</dbReference>
<dbReference type="AlphaFoldDB" id="A0A7G9GUP2"/>
<dbReference type="KEGG" id="fho:H9Q81_05905"/>
<sequence>MKLQIKDFNEVLDNTLKFDFYIDRMEDVELKERVHIIGTAVNNNGKITLSGHYTTKVNTQCVRCLKENVVDLENSFTATYLDEAQYNKYLKSLNQECDVTEEEIYDQIIDDTIDLDALVREYIILDLPPYPQCYPNCDDESHIEKYKDDGIDPRWQQLLQIKN</sequence>